<dbReference type="PROSITE" id="PS50209">
    <property type="entry name" value="CARD"/>
    <property type="match status" value="1"/>
</dbReference>
<dbReference type="GO" id="GO:0002020">
    <property type="term" value="F:protease binding"/>
    <property type="evidence" value="ECO:0007669"/>
    <property type="project" value="InterPro"/>
</dbReference>
<evidence type="ECO:0000313" key="5">
    <source>
        <dbReference type="Proteomes" id="UP000014760"/>
    </source>
</evidence>
<dbReference type="Pfam" id="PF00619">
    <property type="entry name" value="CARD"/>
    <property type="match status" value="1"/>
</dbReference>
<dbReference type="Proteomes" id="UP000014760">
    <property type="component" value="Unassembled WGS sequence"/>
</dbReference>
<organism evidence="3">
    <name type="scientific">Capitella teleta</name>
    <name type="common">Polychaete worm</name>
    <dbReference type="NCBI Taxonomy" id="283909"/>
    <lineage>
        <taxon>Eukaryota</taxon>
        <taxon>Metazoa</taxon>
        <taxon>Spiralia</taxon>
        <taxon>Lophotrochozoa</taxon>
        <taxon>Annelida</taxon>
        <taxon>Polychaeta</taxon>
        <taxon>Sedentaria</taxon>
        <taxon>Scolecida</taxon>
        <taxon>Capitellidae</taxon>
        <taxon>Capitella</taxon>
    </lineage>
</organism>
<sequence length="409" mass="47205">MRTPRRKSKTNGQEVTQKARTDKLSLGRFKTKRTGHPLKERRGRTRQRQGVDREWERVFSVLGKSFGSKVEAKQLRQDRSKYVPLNEHQVSVGDGITINCAEPVTLSHLRDNAFKVVSVKGKVVGYVPLFGKQPSKPRYINIDRVRPVPQNVSWDEINPRPRRNRTNTDVRTWTRPLELPNLHLSTGQNRVERDDGQRSPAPLPLIVQEVVSPEDLEELPRLADSSGDDESMIQKSIRPLRRSERLKRRWADEDQKSKTNGQEVTQKARTDKLSLGRFKTKRTGHPLKERRGRTRQRQGVDREWERVFSVLGKSFGSKRTYLCVHTKGHIDVNEQTNTYMMEEVHKELITDNLVPLTRDLDPGQIYTELIAGRVLTFEDKEKISKIDTRKAQSMELISVLLRKGPNAFG</sequence>
<reference evidence="4" key="3">
    <citation type="submission" date="2015-06" db="UniProtKB">
        <authorList>
            <consortium name="EnsemblMetazoa"/>
        </authorList>
    </citation>
    <scope>IDENTIFICATION</scope>
</reference>
<protein>
    <recommendedName>
        <fullName evidence="2">CARD domain-containing protein</fullName>
    </recommendedName>
</protein>
<dbReference type="InterPro" id="IPR001315">
    <property type="entry name" value="CARD"/>
</dbReference>
<dbReference type="SUPFAM" id="SSF47986">
    <property type="entry name" value="DEATH domain"/>
    <property type="match status" value="1"/>
</dbReference>
<dbReference type="HOGENOM" id="CLU_673653_0_0_1"/>
<evidence type="ECO:0000313" key="3">
    <source>
        <dbReference type="EMBL" id="ELU13308.1"/>
    </source>
</evidence>
<dbReference type="Gene3D" id="1.10.533.10">
    <property type="entry name" value="Death Domain, Fas"/>
    <property type="match status" value="1"/>
</dbReference>
<dbReference type="GO" id="GO:0042981">
    <property type="term" value="P:regulation of apoptotic process"/>
    <property type="evidence" value="ECO:0007669"/>
    <property type="project" value="InterPro"/>
</dbReference>
<evidence type="ECO:0000313" key="4">
    <source>
        <dbReference type="EnsemblMetazoa" id="CapteP204236"/>
    </source>
</evidence>
<dbReference type="GO" id="GO:0070513">
    <property type="term" value="F:death domain binding"/>
    <property type="evidence" value="ECO:0007669"/>
    <property type="project" value="InterPro"/>
</dbReference>
<dbReference type="CDD" id="cd01671">
    <property type="entry name" value="CARD"/>
    <property type="match status" value="1"/>
</dbReference>
<dbReference type="InterPro" id="IPR011029">
    <property type="entry name" value="DEATH-like_dom_sf"/>
</dbReference>
<dbReference type="EMBL" id="KB295320">
    <property type="protein sequence ID" value="ELU13308.1"/>
    <property type="molecule type" value="Genomic_DNA"/>
</dbReference>
<dbReference type="EMBL" id="AMQN01019107">
    <property type="status" value="NOT_ANNOTATED_CDS"/>
    <property type="molecule type" value="Genomic_DNA"/>
</dbReference>
<dbReference type="InterPro" id="IPR037939">
    <property type="entry name" value="CRADD"/>
</dbReference>
<evidence type="ECO:0000259" key="2">
    <source>
        <dbReference type="PROSITE" id="PS50209"/>
    </source>
</evidence>
<name>R7V388_CAPTE</name>
<dbReference type="OrthoDB" id="6162777at2759"/>
<dbReference type="PANTHER" id="PTHR15034">
    <property type="entry name" value="DEATH DOMAIN-CONTAINING PROTEIN CRADD"/>
    <property type="match status" value="1"/>
</dbReference>
<dbReference type="EMBL" id="AMQN01019109">
    <property type="status" value="NOT_ANNOTATED_CDS"/>
    <property type="molecule type" value="Genomic_DNA"/>
</dbReference>
<dbReference type="AlphaFoldDB" id="R7V388"/>
<feature type="region of interest" description="Disordered" evidence="1">
    <location>
        <begin position="1"/>
        <end position="49"/>
    </location>
</feature>
<accession>R7V388</accession>
<dbReference type="EMBL" id="AMQN01019108">
    <property type="status" value="NOT_ANNOTATED_CDS"/>
    <property type="molecule type" value="Genomic_DNA"/>
</dbReference>
<feature type="non-terminal residue" evidence="3">
    <location>
        <position position="409"/>
    </location>
</feature>
<reference evidence="5" key="1">
    <citation type="submission" date="2012-12" db="EMBL/GenBank/DDBJ databases">
        <authorList>
            <person name="Hellsten U."/>
            <person name="Grimwood J."/>
            <person name="Chapman J.A."/>
            <person name="Shapiro H."/>
            <person name="Aerts A."/>
            <person name="Otillar R.P."/>
            <person name="Terry A.Y."/>
            <person name="Boore J.L."/>
            <person name="Simakov O."/>
            <person name="Marletaz F."/>
            <person name="Cho S.-J."/>
            <person name="Edsinger-Gonzales E."/>
            <person name="Havlak P."/>
            <person name="Kuo D.-H."/>
            <person name="Larsson T."/>
            <person name="Lv J."/>
            <person name="Arendt D."/>
            <person name="Savage R."/>
            <person name="Osoegawa K."/>
            <person name="de Jong P."/>
            <person name="Lindberg D.R."/>
            <person name="Seaver E.C."/>
            <person name="Weisblat D.A."/>
            <person name="Putnam N.H."/>
            <person name="Grigoriev I.V."/>
            <person name="Rokhsar D.S."/>
        </authorList>
    </citation>
    <scope>NUCLEOTIDE SEQUENCE</scope>
    <source>
        <strain evidence="5">I ESC-2004</strain>
    </source>
</reference>
<dbReference type="EnsemblMetazoa" id="CapteT204236">
    <property type="protein sequence ID" value="CapteP204236"/>
    <property type="gene ID" value="CapteG204236"/>
</dbReference>
<feature type="domain" description="CARD" evidence="2">
    <location>
        <begin position="341"/>
        <end position="409"/>
    </location>
</feature>
<reference evidence="3 5" key="2">
    <citation type="journal article" date="2013" name="Nature">
        <title>Insights into bilaterian evolution from three spiralian genomes.</title>
        <authorList>
            <person name="Simakov O."/>
            <person name="Marletaz F."/>
            <person name="Cho S.J."/>
            <person name="Edsinger-Gonzales E."/>
            <person name="Havlak P."/>
            <person name="Hellsten U."/>
            <person name="Kuo D.H."/>
            <person name="Larsson T."/>
            <person name="Lv J."/>
            <person name="Arendt D."/>
            <person name="Savage R."/>
            <person name="Osoegawa K."/>
            <person name="de Jong P."/>
            <person name="Grimwood J."/>
            <person name="Chapman J.A."/>
            <person name="Shapiro H."/>
            <person name="Aerts A."/>
            <person name="Otillar R.P."/>
            <person name="Terry A.Y."/>
            <person name="Boore J.L."/>
            <person name="Grigoriev I.V."/>
            <person name="Lindberg D.R."/>
            <person name="Seaver E.C."/>
            <person name="Weisblat D.A."/>
            <person name="Putnam N.H."/>
            <person name="Rokhsar D.S."/>
        </authorList>
    </citation>
    <scope>NUCLEOTIDE SEQUENCE</scope>
    <source>
        <strain evidence="3 5">I ESC-2004</strain>
    </source>
</reference>
<dbReference type="PANTHER" id="PTHR15034:SF5">
    <property type="entry name" value="DEATH DOMAIN-CONTAINING PROTEIN CRADD"/>
    <property type="match status" value="1"/>
</dbReference>
<keyword evidence="5" id="KW-1185">Reference proteome</keyword>
<proteinExistence type="predicted"/>
<feature type="compositionally biased region" description="Basic residues" evidence="1">
    <location>
        <begin position="29"/>
        <end position="47"/>
    </location>
</feature>
<evidence type="ECO:0000256" key="1">
    <source>
        <dbReference type="SAM" id="MobiDB-lite"/>
    </source>
</evidence>
<gene>
    <name evidence="3" type="ORF">CAPTEDRAFT_204236</name>
</gene>
<feature type="region of interest" description="Disordered" evidence="1">
    <location>
        <begin position="248"/>
        <end position="271"/>
    </location>
</feature>